<dbReference type="AlphaFoldDB" id="A0A1H7YR05"/>
<keyword evidence="2 7" id="KW-0349">Heme</keyword>
<dbReference type="GO" id="GO:0004497">
    <property type="term" value="F:monooxygenase activity"/>
    <property type="evidence" value="ECO:0007669"/>
    <property type="project" value="UniProtKB-KW"/>
</dbReference>
<dbReference type="GO" id="GO:0016705">
    <property type="term" value="F:oxidoreductase activity, acting on paired donors, with incorporation or reduction of molecular oxygen"/>
    <property type="evidence" value="ECO:0007669"/>
    <property type="project" value="InterPro"/>
</dbReference>
<protein>
    <submittedName>
        <fullName evidence="8">Cytochrome P450</fullName>
    </submittedName>
</protein>
<comment type="similarity">
    <text evidence="1 7">Belongs to the cytochrome P450 family.</text>
</comment>
<dbReference type="PRINTS" id="PR00359">
    <property type="entry name" value="BP450"/>
</dbReference>
<keyword evidence="4 7" id="KW-0560">Oxidoreductase</keyword>
<dbReference type="InterPro" id="IPR036396">
    <property type="entry name" value="Cyt_P450_sf"/>
</dbReference>
<dbReference type="PROSITE" id="PS00086">
    <property type="entry name" value="CYTOCHROME_P450"/>
    <property type="match status" value="1"/>
</dbReference>
<dbReference type="GO" id="GO:0020037">
    <property type="term" value="F:heme binding"/>
    <property type="evidence" value="ECO:0007669"/>
    <property type="project" value="InterPro"/>
</dbReference>
<dbReference type="InterPro" id="IPR001128">
    <property type="entry name" value="Cyt_P450"/>
</dbReference>
<organism evidence="8 9">
    <name type="scientific">Rhodococcus maanshanensis</name>
    <dbReference type="NCBI Taxonomy" id="183556"/>
    <lineage>
        <taxon>Bacteria</taxon>
        <taxon>Bacillati</taxon>
        <taxon>Actinomycetota</taxon>
        <taxon>Actinomycetes</taxon>
        <taxon>Mycobacteriales</taxon>
        <taxon>Nocardiaceae</taxon>
        <taxon>Rhodococcus</taxon>
    </lineage>
</organism>
<keyword evidence="5 7" id="KW-0408">Iron</keyword>
<dbReference type="InterPro" id="IPR002397">
    <property type="entry name" value="Cyt_P450_B"/>
</dbReference>
<sequence>MSAPASPSRVRFDVRSIPNITPPGMITTQAALSPGGLPQITLPTGHTAVHLTTYADVHQVLTDTSFIRRETNVDDGPSFLPTIMPEDMLLNLDQPDHGRLKRFVAAGYSANAMTGLAPTVRRLADSAVDSLSSTLTAGADVDLMSEVLDPLTINVNAYYLGIPASDIPKFRHLSRQMQLAHDTDVPQLLEDFWELYHYIEDLVSGQRDLSNGLIKDLLAARDTVEPPVSDAEYAATLLGSLVGGDQNVLSVLSKIIYTALVEHSLWDLMADDRRTVPDVVEELLRLLPLGRISTFPRIASRDIELSSGTGTLRAGEIVYADAHKANRDPEVFPEPWVVDTARTGKRHLQFGYGMHHCMGSALARMEIIEAITVLTNRLPNLRLAVDPETIAWDTGVLVHRPLSLPVDSAI</sequence>
<evidence type="ECO:0000256" key="2">
    <source>
        <dbReference type="ARBA" id="ARBA00022617"/>
    </source>
</evidence>
<name>A0A1H7YR05_9NOCA</name>
<dbReference type="Gene3D" id="1.10.630.10">
    <property type="entry name" value="Cytochrome P450"/>
    <property type="match status" value="1"/>
</dbReference>
<evidence type="ECO:0000256" key="1">
    <source>
        <dbReference type="ARBA" id="ARBA00010617"/>
    </source>
</evidence>
<accession>A0A1H7YR05</accession>
<keyword evidence="3 7" id="KW-0479">Metal-binding</keyword>
<dbReference type="PANTHER" id="PTHR46696">
    <property type="entry name" value="P450, PUTATIVE (EUROFUNG)-RELATED"/>
    <property type="match status" value="1"/>
</dbReference>
<dbReference type="SUPFAM" id="SSF48264">
    <property type="entry name" value="Cytochrome P450"/>
    <property type="match status" value="1"/>
</dbReference>
<dbReference type="Proteomes" id="UP000198677">
    <property type="component" value="Unassembled WGS sequence"/>
</dbReference>
<reference evidence="9" key="1">
    <citation type="submission" date="2016-10" db="EMBL/GenBank/DDBJ databases">
        <authorList>
            <person name="Varghese N."/>
            <person name="Submissions S."/>
        </authorList>
    </citation>
    <scope>NUCLEOTIDE SEQUENCE [LARGE SCALE GENOMIC DNA]</scope>
    <source>
        <strain evidence="9">DSM 44675</strain>
    </source>
</reference>
<evidence type="ECO:0000256" key="5">
    <source>
        <dbReference type="ARBA" id="ARBA00023004"/>
    </source>
</evidence>
<evidence type="ECO:0000313" key="8">
    <source>
        <dbReference type="EMBL" id="SEM47619.1"/>
    </source>
</evidence>
<dbReference type="InterPro" id="IPR017972">
    <property type="entry name" value="Cyt_P450_CS"/>
</dbReference>
<evidence type="ECO:0000256" key="3">
    <source>
        <dbReference type="ARBA" id="ARBA00022723"/>
    </source>
</evidence>
<evidence type="ECO:0000313" key="9">
    <source>
        <dbReference type="Proteomes" id="UP000198677"/>
    </source>
</evidence>
<proteinExistence type="inferred from homology"/>
<evidence type="ECO:0000256" key="7">
    <source>
        <dbReference type="RuleBase" id="RU000461"/>
    </source>
</evidence>
<dbReference type="RefSeq" id="WP_245816396.1">
    <property type="nucleotide sequence ID" value="NZ_FOAW01000043.1"/>
</dbReference>
<evidence type="ECO:0000256" key="6">
    <source>
        <dbReference type="ARBA" id="ARBA00023033"/>
    </source>
</evidence>
<keyword evidence="6 7" id="KW-0503">Monooxygenase</keyword>
<dbReference type="Pfam" id="PF00067">
    <property type="entry name" value="p450"/>
    <property type="match status" value="1"/>
</dbReference>
<evidence type="ECO:0000256" key="4">
    <source>
        <dbReference type="ARBA" id="ARBA00023002"/>
    </source>
</evidence>
<dbReference type="GO" id="GO:0005506">
    <property type="term" value="F:iron ion binding"/>
    <property type="evidence" value="ECO:0007669"/>
    <property type="project" value="InterPro"/>
</dbReference>
<keyword evidence="9" id="KW-1185">Reference proteome</keyword>
<dbReference type="PANTHER" id="PTHR46696:SF1">
    <property type="entry name" value="CYTOCHROME P450 YJIB-RELATED"/>
    <property type="match status" value="1"/>
</dbReference>
<dbReference type="EMBL" id="FOAW01000043">
    <property type="protein sequence ID" value="SEM47619.1"/>
    <property type="molecule type" value="Genomic_DNA"/>
</dbReference>
<gene>
    <name evidence="8" type="ORF">SAMN05444583_1437</name>
</gene>